<evidence type="ECO:0000313" key="7">
    <source>
        <dbReference type="Proteomes" id="UP000199448"/>
    </source>
</evidence>
<dbReference type="AlphaFoldDB" id="A0A1H5MRW6"/>
<protein>
    <submittedName>
        <fullName evidence="6">PAS domain S-box-containing protein</fullName>
    </submittedName>
</protein>
<evidence type="ECO:0000313" key="6">
    <source>
        <dbReference type="EMBL" id="SEE92074.1"/>
    </source>
</evidence>
<keyword evidence="2" id="KW-0238">DNA-binding</keyword>
<dbReference type="Pfam" id="PF13426">
    <property type="entry name" value="PAS_9"/>
    <property type="match status" value="1"/>
</dbReference>
<dbReference type="GO" id="GO:0043565">
    <property type="term" value="F:sequence-specific DNA binding"/>
    <property type="evidence" value="ECO:0007669"/>
    <property type="project" value="InterPro"/>
</dbReference>
<feature type="domain" description="PAS" evidence="5">
    <location>
        <begin position="76"/>
        <end position="130"/>
    </location>
</feature>
<dbReference type="InterPro" id="IPR018060">
    <property type="entry name" value="HTH_AraC"/>
</dbReference>
<dbReference type="Pfam" id="PF12833">
    <property type="entry name" value="HTH_18"/>
    <property type="match status" value="1"/>
</dbReference>
<dbReference type="InterPro" id="IPR035965">
    <property type="entry name" value="PAS-like_dom_sf"/>
</dbReference>
<dbReference type="OrthoDB" id="1451418at2"/>
<evidence type="ECO:0000259" key="4">
    <source>
        <dbReference type="PROSITE" id="PS01124"/>
    </source>
</evidence>
<dbReference type="PANTHER" id="PTHR47893">
    <property type="entry name" value="REGULATORY PROTEIN PCHR"/>
    <property type="match status" value="1"/>
</dbReference>
<dbReference type="CDD" id="cd00130">
    <property type="entry name" value="PAS"/>
    <property type="match status" value="1"/>
</dbReference>
<evidence type="ECO:0000256" key="1">
    <source>
        <dbReference type="ARBA" id="ARBA00023015"/>
    </source>
</evidence>
<name>A0A1H5MRW6_9FLAO</name>
<dbReference type="InterPro" id="IPR053142">
    <property type="entry name" value="PchR_regulatory_protein"/>
</dbReference>
<accession>A0A1H5MRW6</accession>
<dbReference type="SUPFAM" id="SSF46689">
    <property type="entry name" value="Homeodomain-like"/>
    <property type="match status" value="1"/>
</dbReference>
<dbReference type="SUPFAM" id="SSF55785">
    <property type="entry name" value="PYP-like sensor domain (PAS domain)"/>
    <property type="match status" value="1"/>
</dbReference>
<organism evidence="6 7">
    <name type="scientific">Salinimicrobium catena</name>
    <dbReference type="NCBI Taxonomy" id="390640"/>
    <lineage>
        <taxon>Bacteria</taxon>
        <taxon>Pseudomonadati</taxon>
        <taxon>Bacteroidota</taxon>
        <taxon>Flavobacteriia</taxon>
        <taxon>Flavobacteriales</taxon>
        <taxon>Flavobacteriaceae</taxon>
        <taxon>Salinimicrobium</taxon>
    </lineage>
</organism>
<dbReference type="PROSITE" id="PS00041">
    <property type="entry name" value="HTH_ARAC_FAMILY_1"/>
    <property type="match status" value="1"/>
</dbReference>
<dbReference type="Gene3D" id="1.10.10.60">
    <property type="entry name" value="Homeodomain-like"/>
    <property type="match status" value="2"/>
</dbReference>
<dbReference type="InterPro" id="IPR000014">
    <property type="entry name" value="PAS"/>
</dbReference>
<dbReference type="EMBL" id="FNUG01000003">
    <property type="protein sequence ID" value="SEE92074.1"/>
    <property type="molecule type" value="Genomic_DNA"/>
</dbReference>
<dbReference type="Proteomes" id="UP000199448">
    <property type="component" value="Unassembled WGS sequence"/>
</dbReference>
<dbReference type="STRING" id="390640.SAMN04488034_10368"/>
<dbReference type="PROSITE" id="PS50112">
    <property type="entry name" value="PAS"/>
    <property type="match status" value="1"/>
</dbReference>
<gene>
    <name evidence="6" type="ORF">SAMN04488034_10368</name>
</gene>
<dbReference type="RefSeq" id="WP_093113031.1">
    <property type="nucleotide sequence ID" value="NZ_FNGG01000003.1"/>
</dbReference>
<keyword evidence="7" id="KW-1185">Reference proteome</keyword>
<dbReference type="Gene3D" id="3.30.450.20">
    <property type="entry name" value="PAS domain"/>
    <property type="match status" value="1"/>
</dbReference>
<evidence type="ECO:0000259" key="5">
    <source>
        <dbReference type="PROSITE" id="PS50112"/>
    </source>
</evidence>
<reference evidence="6 7" key="1">
    <citation type="submission" date="2016-10" db="EMBL/GenBank/DDBJ databases">
        <authorList>
            <person name="de Groot N.N."/>
        </authorList>
    </citation>
    <scope>NUCLEOTIDE SEQUENCE [LARGE SCALE GENOMIC DNA]</scope>
    <source>
        <strain evidence="6 7">DSM 23553</strain>
    </source>
</reference>
<sequence>MYTKTDKEKIEKICQMIFEVASGNFSYRIERSRHEDQLETVIVLLNMMAEEILESFHHFALINPHETYKQIAQMTFILDEQFCIRNFNAPAQQLTGMEPSQLYGTSFENFLTSESKANWSKQIEEMKNSGEQPFFHTLRLFFSSKNSLTVPSLCSISSLLLKKDGQKLYFVTALQTIIQSKEKEERIQLALQNLKLQDNKSPKKKKALLHREADKRKIQEIYDYILNNLEKPLPSLKELAHKHGTNEFKLKIGFRQLYNTTVFRFQKEQRLKRAHSFIINSDLPLGRIADICGFQSFPHFSKIFKAQYGYNPSELLKKRKE</sequence>
<dbReference type="SMART" id="SM00342">
    <property type="entry name" value="HTH_ARAC"/>
    <property type="match status" value="1"/>
</dbReference>
<proteinExistence type="predicted"/>
<dbReference type="NCBIfam" id="TIGR00229">
    <property type="entry name" value="sensory_box"/>
    <property type="match status" value="1"/>
</dbReference>
<dbReference type="PROSITE" id="PS01124">
    <property type="entry name" value="HTH_ARAC_FAMILY_2"/>
    <property type="match status" value="1"/>
</dbReference>
<feature type="domain" description="HTH araC/xylS-type" evidence="4">
    <location>
        <begin position="219"/>
        <end position="318"/>
    </location>
</feature>
<evidence type="ECO:0000256" key="3">
    <source>
        <dbReference type="ARBA" id="ARBA00023163"/>
    </source>
</evidence>
<keyword evidence="1" id="KW-0805">Transcription regulation</keyword>
<dbReference type="GO" id="GO:0003700">
    <property type="term" value="F:DNA-binding transcription factor activity"/>
    <property type="evidence" value="ECO:0007669"/>
    <property type="project" value="InterPro"/>
</dbReference>
<evidence type="ECO:0000256" key="2">
    <source>
        <dbReference type="ARBA" id="ARBA00023125"/>
    </source>
</evidence>
<dbReference type="InterPro" id="IPR009057">
    <property type="entry name" value="Homeodomain-like_sf"/>
</dbReference>
<keyword evidence="3" id="KW-0804">Transcription</keyword>
<dbReference type="InterPro" id="IPR018062">
    <property type="entry name" value="HTH_AraC-typ_CS"/>
</dbReference>
<dbReference type="PANTHER" id="PTHR47893:SF1">
    <property type="entry name" value="REGULATORY PROTEIN PCHR"/>
    <property type="match status" value="1"/>
</dbReference>